<dbReference type="AlphaFoldDB" id="A0AA36ENK0"/>
<sequence length="241" mass="26297">MHPELQRGNKTLDLKSVGLSAFGLMKQKEEENSDQSNSEDQSIPTETEDVVISTSEPQIEEVHVSPIVVVAGDQLHRVEDETQSVHQEDDEDLNDDVEFLKEIDFTGINDDIPTNIELDLDNDEFGPFSGLDSECFRKVNEVASSATKAGEDSNVLKILLSSSKPLEISSTQGHVNSEIPPSVSIVSTSAPLVPESSQPQTSHSSLERSKSNTNLEVLIVSHAPQDFSSITTTTVFIPPIQ</sequence>
<evidence type="ECO:0000256" key="1">
    <source>
        <dbReference type="SAM" id="MobiDB-lite"/>
    </source>
</evidence>
<keyword evidence="3" id="KW-1185">Reference proteome</keyword>
<accession>A0AA36ENK0</accession>
<name>A0AA36ENK0_LACSI</name>
<evidence type="ECO:0000313" key="3">
    <source>
        <dbReference type="Proteomes" id="UP001177003"/>
    </source>
</evidence>
<dbReference type="EMBL" id="OX465085">
    <property type="protein sequence ID" value="CAI9302472.1"/>
    <property type="molecule type" value="Genomic_DNA"/>
</dbReference>
<proteinExistence type="predicted"/>
<feature type="region of interest" description="Disordered" evidence="1">
    <location>
        <begin position="23"/>
        <end position="57"/>
    </location>
</feature>
<dbReference type="Proteomes" id="UP001177003">
    <property type="component" value="Chromosome 9"/>
</dbReference>
<protein>
    <submittedName>
        <fullName evidence="2">Uncharacterized protein</fullName>
    </submittedName>
</protein>
<evidence type="ECO:0000313" key="2">
    <source>
        <dbReference type="EMBL" id="CAI9302472.1"/>
    </source>
</evidence>
<gene>
    <name evidence="2" type="ORF">LSALG_LOCUS40960</name>
</gene>
<organism evidence="2 3">
    <name type="scientific">Lactuca saligna</name>
    <name type="common">Willowleaf lettuce</name>
    <dbReference type="NCBI Taxonomy" id="75948"/>
    <lineage>
        <taxon>Eukaryota</taxon>
        <taxon>Viridiplantae</taxon>
        <taxon>Streptophyta</taxon>
        <taxon>Embryophyta</taxon>
        <taxon>Tracheophyta</taxon>
        <taxon>Spermatophyta</taxon>
        <taxon>Magnoliopsida</taxon>
        <taxon>eudicotyledons</taxon>
        <taxon>Gunneridae</taxon>
        <taxon>Pentapetalae</taxon>
        <taxon>asterids</taxon>
        <taxon>campanulids</taxon>
        <taxon>Asterales</taxon>
        <taxon>Asteraceae</taxon>
        <taxon>Cichorioideae</taxon>
        <taxon>Cichorieae</taxon>
        <taxon>Lactucinae</taxon>
        <taxon>Lactuca</taxon>
    </lineage>
</organism>
<reference evidence="2" key="1">
    <citation type="submission" date="2023-04" db="EMBL/GenBank/DDBJ databases">
        <authorList>
            <person name="Vijverberg K."/>
            <person name="Xiong W."/>
            <person name="Schranz E."/>
        </authorList>
    </citation>
    <scope>NUCLEOTIDE SEQUENCE</scope>
</reference>
<feature type="region of interest" description="Disordered" evidence="1">
    <location>
        <begin position="190"/>
        <end position="209"/>
    </location>
</feature>
<feature type="compositionally biased region" description="Polar residues" evidence="1">
    <location>
        <begin position="190"/>
        <end position="204"/>
    </location>
</feature>